<evidence type="ECO:0000313" key="3">
    <source>
        <dbReference type="Proteomes" id="UP000199412"/>
    </source>
</evidence>
<dbReference type="Proteomes" id="UP000199412">
    <property type="component" value="Unassembled WGS sequence"/>
</dbReference>
<evidence type="ECO:0000256" key="1">
    <source>
        <dbReference type="SAM" id="MobiDB-lite"/>
    </source>
</evidence>
<dbReference type="InterPro" id="IPR027417">
    <property type="entry name" value="P-loop_NTPase"/>
</dbReference>
<name>A0A1G7HJX2_9PROT</name>
<evidence type="ECO:0008006" key="4">
    <source>
        <dbReference type="Google" id="ProtNLM"/>
    </source>
</evidence>
<sequence length="469" mass="51854">MKLTPQQKNVIVSLLRDLGERQGELSRQSDYASGNLSEFLNPAKKKGCAAETWARLVAALEKMVNAPKRRDLLDRNPAIREALQEIQGWTEHTGTQEGSNPHPAESKSVFPPPAPLPLDAANYNMRAADTIMRNALALPGPRNLLVKGCVGSGRTSLLWRLRQLVEGAGRRVVLIDEYWLTATVHDLEGDADDPTALPIKVTRAVVRKLAADLTLDALKDIAERHTSPREMAEEVMDALEAAPHPDKEVFILIDEASAWPETLGAMGHVMAFLGQFQLQLLSRYKFPYKLVLVVPFTPAEETAVNMSLLETKSTTLVLLFLSQEEVVALASRWGVSVADAQRIHAHTLGHPRFTQMLLQMVRSGNAVDEACVCADRMDARFGWDVQTQRLKAMLAELMKDPNGEFDNLSPLLRKISGHADDPSAALPHLTRQEKTALKTIGALNGLDHEHALMPLICQWADIWIRTPGL</sequence>
<organism evidence="2 3">
    <name type="scientific">Rhodospira trueperi</name>
    <dbReference type="NCBI Taxonomy" id="69960"/>
    <lineage>
        <taxon>Bacteria</taxon>
        <taxon>Pseudomonadati</taxon>
        <taxon>Pseudomonadota</taxon>
        <taxon>Alphaproteobacteria</taxon>
        <taxon>Rhodospirillales</taxon>
        <taxon>Rhodospirillaceae</taxon>
        <taxon>Rhodospira</taxon>
    </lineage>
</organism>
<reference evidence="2 3" key="1">
    <citation type="submission" date="2016-10" db="EMBL/GenBank/DDBJ databases">
        <authorList>
            <person name="de Groot N.N."/>
        </authorList>
    </citation>
    <scope>NUCLEOTIDE SEQUENCE [LARGE SCALE GENOMIC DNA]</scope>
    <source>
        <strain evidence="2 3">ATCC 700224</strain>
    </source>
</reference>
<gene>
    <name evidence="2" type="ORF">SAMN05421720_1226</name>
</gene>
<dbReference type="RefSeq" id="WP_143027246.1">
    <property type="nucleotide sequence ID" value="NZ_FNAP01000022.1"/>
</dbReference>
<feature type="region of interest" description="Disordered" evidence="1">
    <location>
        <begin position="92"/>
        <end position="113"/>
    </location>
</feature>
<dbReference type="STRING" id="69960.SAMN05421720_1226"/>
<proteinExistence type="predicted"/>
<dbReference type="SUPFAM" id="SSF52540">
    <property type="entry name" value="P-loop containing nucleoside triphosphate hydrolases"/>
    <property type="match status" value="1"/>
</dbReference>
<protein>
    <recommendedName>
        <fullName evidence="4">AAA ATPase domain-containing protein</fullName>
    </recommendedName>
</protein>
<dbReference type="EMBL" id="FNAP01000022">
    <property type="protein sequence ID" value="SDF00574.1"/>
    <property type="molecule type" value="Genomic_DNA"/>
</dbReference>
<evidence type="ECO:0000313" key="2">
    <source>
        <dbReference type="EMBL" id="SDF00574.1"/>
    </source>
</evidence>
<keyword evidence="3" id="KW-1185">Reference proteome</keyword>
<accession>A0A1G7HJX2</accession>
<dbReference type="AlphaFoldDB" id="A0A1G7HJX2"/>